<feature type="transmembrane region" description="Helical" evidence="1">
    <location>
        <begin position="244"/>
        <end position="262"/>
    </location>
</feature>
<name>A0ABW7I5U4_9RHOB</name>
<evidence type="ECO:0000313" key="4">
    <source>
        <dbReference type="EMBL" id="MFH0252880.1"/>
    </source>
</evidence>
<dbReference type="EMBL" id="JBIHMM010000001">
    <property type="protein sequence ID" value="MFH0252880.1"/>
    <property type="molecule type" value="Genomic_DNA"/>
</dbReference>
<protein>
    <submittedName>
        <fullName evidence="4">Acyltransferase family protein</fullName>
        <ecNumber evidence="4">2.3.1.-</ecNumber>
    </submittedName>
</protein>
<evidence type="ECO:0000259" key="3">
    <source>
        <dbReference type="Pfam" id="PF19040"/>
    </source>
</evidence>
<keyword evidence="4" id="KW-0012">Acyltransferase</keyword>
<evidence type="ECO:0000259" key="2">
    <source>
        <dbReference type="Pfam" id="PF01757"/>
    </source>
</evidence>
<keyword evidence="4" id="KW-0808">Transferase</keyword>
<dbReference type="GO" id="GO:0016746">
    <property type="term" value="F:acyltransferase activity"/>
    <property type="evidence" value="ECO:0007669"/>
    <property type="project" value="UniProtKB-KW"/>
</dbReference>
<keyword evidence="1" id="KW-0472">Membrane</keyword>
<gene>
    <name evidence="4" type="ORF">ACGRVM_03185</name>
</gene>
<proteinExistence type="predicted"/>
<dbReference type="InterPro" id="IPR050879">
    <property type="entry name" value="Acyltransferase_3"/>
</dbReference>
<evidence type="ECO:0000313" key="5">
    <source>
        <dbReference type="Proteomes" id="UP001607157"/>
    </source>
</evidence>
<feature type="transmembrane region" description="Helical" evidence="1">
    <location>
        <begin position="163"/>
        <end position="181"/>
    </location>
</feature>
<dbReference type="PANTHER" id="PTHR23028:SF53">
    <property type="entry name" value="ACYL_TRANSF_3 DOMAIN-CONTAINING PROTEIN"/>
    <property type="match status" value="1"/>
</dbReference>
<evidence type="ECO:0000256" key="1">
    <source>
        <dbReference type="SAM" id="Phobius"/>
    </source>
</evidence>
<dbReference type="RefSeq" id="WP_377168772.1">
    <property type="nucleotide sequence ID" value="NZ_JBHTJC010000001.1"/>
</dbReference>
<organism evidence="4 5">
    <name type="scientific">Roseovarius aquimarinus</name>
    <dbReference type="NCBI Taxonomy" id="1229156"/>
    <lineage>
        <taxon>Bacteria</taxon>
        <taxon>Pseudomonadati</taxon>
        <taxon>Pseudomonadota</taxon>
        <taxon>Alphaproteobacteria</taxon>
        <taxon>Rhodobacterales</taxon>
        <taxon>Roseobacteraceae</taxon>
        <taxon>Roseovarius</taxon>
    </lineage>
</organism>
<feature type="transmembrane region" description="Helical" evidence="1">
    <location>
        <begin position="305"/>
        <end position="322"/>
    </location>
</feature>
<dbReference type="InterPro" id="IPR002656">
    <property type="entry name" value="Acyl_transf_3_dom"/>
</dbReference>
<dbReference type="EC" id="2.3.1.-" evidence="4"/>
<feature type="transmembrane region" description="Helical" evidence="1">
    <location>
        <begin position="193"/>
        <end position="212"/>
    </location>
</feature>
<keyword evidence="1" id="KW-0812">Transmembrane</keyword>
<sequence>MRYRPEIDGLRAVAVIPVILFHAGFAGFAGGYVGVDVFFVISGYLITTILIGEREAGTYSLLGFYERRARRILPALFLVMVCTIPFAWMWLAPDPFEDYARSGAFAALFASNFHFLEKSSYYDVGSALRPLLHTWSLAVEEQFYLLFPLVLLPLGAFARGRFLAVFLVLAALSLALAEWGWRTYPGENFYFTFSRLWELLAGSICAAILFARPQMRSEALALLGLAMIAFSILAYTAATPFPSVYTLVPIIGTALVILYADAGTWAARALSLKPMVWVGLISYSAYLWHQPLFAFARIRSITEPPLWAMGLLSLVTLLLAWATMRYVETPFRRRSLLPGRRALLGASAAGIAGLATLGFIGDATKGFPSRLDPSAGGYLADLRRELLTPTQAVSTGCIDGGIGSDAALCTVFGSPDAQAPQVALLGDSHAGALTPGFAQMSIAHGVDVQVASRGACPPLLGVYLAKGGSYARDCHDFMQEAAGEVVARGIGTVYLVGRWSLYASGEYSDEKQTYALTESFGAQTVRRAARLANFEAALERTLEYFRAAGVRVVIVGEVPLQMAMAQTAIEQAMLLGLDAEQSAVSFRQTFVSRGAYDALSAEGEDILRRQAERHGAELLMLTEPFAEGDSYVWIRDGASLYRDTNHLSPAGALGLSEMLARSYASP</sequence>
<feature type="transmembrane region" description="Helical" evidence="1">
    <location>
        <begin position="72"/>
        <end position="91"/>
    </location>
</feature>
<comment type="caution">
    <text evidence="4">The sequence shown here is derived from an EMBL/GenBank/DDBJ whole genome shotgun (WGS) entry which is preliminary data.</text>
</comment>
<dbReference type="Proteomes" id="UP001607157">
    <property type="component" value="Unassembled WGS sequence"/>
</dbReference>
<dbReference type="PANTHER" id="PTHR23028">
    <property type="entry name" value="ACETYLTRANSFERASE"/>
    <property type="match status" value="1"/>
</dbReference>
<feature type="transmembrane region" description="Helical" evidence="1">
    <location>
        <begin position="142"/>
        <end position="158"/>
    </location>
</feature>
<reference evidence="4 5" key="1">
    <citation type="submission" date="2024-10" db="EMBL/GenBank/DDBJ databases">
        <authorList>
            <person name="Yang X.-N."/>
        </authorList>
    </citation>
    <scope>NUCLEOTIDE SEQUENCE [LARGE SCALE GENOMIC DNA]</scope>
    <source>
        <strain evidence="4 5">CAU 1059</strain>
    </source>
</reference>
<feature type="domain" description="Acyltransferase 3" evidence="2">
    <location>
        <begin position="5"/>
        <end position="324"/>
    </location>
</feature>
<feature type="transmembrane region" description="Helical" evidence="1">
    <location>
        <begin position="35"/>
        <end position="52"/>
    </location>
</feature>
<feature type="transmembrane region" description="Helical" evidence="1">
    <location>
        <begin position="274"/>
        <end position="293"/>
    </location>
</feature>
<feature type="domain" description="SGNH" evidence="3">
    <location>
        <begin position="407"/>
        <end position="660"/>
    </location>
</feature>
<dbReference type="InterPro" id="IPR043968">
    <property type="entry name" value="SGNH"/>
</dbReference>
<feature type="transmembrane region" description="Helical" evidence="1">
    <location>
        <begin position="342"/>
        <end position="361"/>
    </location>
</feature>
<accession>A0ABW7I5U4</accession>
<keyword evidence="1" id="KW-1133">Transmembrane helix</keyword>
<dbReference type="Pfam" id="PF19040">
    <property type="entry name" value="SGNH"/>
    <property type="match status" value="1"/>
</dbReference>
<keyword evidence="5" id="KW-1185">Reference proteome</keyword>
<feature type="transmembrane region" description="Helical" evidence="1">
    <location>
        <begin position="219"/>
        <end position="238"/>
    </location>
</feature>
<feature type="transmembrane region" description="Helical" evidence="1">
    <location>
        <begin position="12"/>
        <end position="29"/>
    </location>
</feature>
<dbReference type="Pfam" id="PF01757">
    <property type="entry name" value="Acyl_transf_3"/>
    <property type="match status" value="1"/>
</dbReference>